<evidence type="ECO:0000313" key="6">
    <source>
        <dbReference type="Proteomes" id="UP000639338"/>
    </source>
</evidence>
<reference evidence="5 6" key="1">
    <citation type="submission" date="2020-08" db="EMBL/GenBank/DDBJ databases">
        <title>Aphidius gifuensis genome sequencing and assembly.</title>
        <authorList>
            <person name="Du Z."/>
        </authorList>
    </citation>
    <scope>NUCLEOTIDE SEQUENCE [LARGE SCALE GENOMIC DNA]</scope>
    <source>
        <strain evidence="5">YNYX2018</strain>
        <tissue evidence="5">Adults</tissue>
    </source>
</reference>
<evidence type="ECO:0000256" key="3">
    <source>
        <dbReference type="SAM" id="SignalP"/>
    </source>
</evidence>
<feature type="domain" description="Thyroglobulin type-1" evidence="4">
    <location>
        <begin position="212"/>
        <end position="268"/>
    </location>
</feature>
<comment type="caution">
    <text evidence="5">The sequence shown here is derived from an EMBL/GenBank/DDBJ whole genome shotgun (WGS) entry which is preliminary data.</text>
</comment>
<dbReference type="OrthoDB" id="1725934at2759"/>
<gene>
    <name evidence="5" type="ORF">HCN44_005792</name>
</gene>
<dbReference type="SMART" id="SM00211">
    <property type="entry name" value="TY"/>
    <property type="match status" value="3"/>
</dbReference>
<keyword evidence="6" id="KW-1185">Reference proteome</keyword>
<dbReference type="InterPro" id="IPR000716">
    <property type="entry name" value="Thyroglobulin_1"/>
</dbReference>
<accession>A0A834XUI6</accession>
<dbReference type="AlphaFoldDB" id="A0A834XUI6"/>
<name>A0A834XUI6_APHGI</name>
<feature type="chain" id="PRO_5032564855" description="Thyroglobulin type-1 domain-containing protein" evidence="3">
    <location>
        <begin position="23"/>
        <end position="423"/>
    </location>
</feature>
<dbReference type="Gene3D" id="4.10.800.10">
    <property type="entry name" value="Thyroglobulin type-1"/>
    <property type="match status" value="3"/>
</dbReference>
<keyword evidence="1" id="KW-1015">Disulfide bond</keyword>
<evidence type="ECO:0000256" key="1">
    <source>
        <dbReference type="ARBA" id="ARBA00023157"/>
    </source>
</evidence>
<evidence type="ECO:0000313" key="5">
    <source>
        <dbReference type="EMBL" id="KAF7993011.1"/>
    </source>
</evidence>
<feature type="domain" description="Thyroglobulin type-1" evidence="4">
    <location>
        <begin position="118"/>
        <end position="190"/>
    </location>
</feature>
<organism evidence="5 6">
    <name type="scientific">Aphidius gifuensis</name>
    <name type="common">Parasitoid wasp</name>
    <dbReference type="NCBI Taxonomy" id="684658"/>
    <lineage>
        <taxon>Eukaryota</taxon>
        <taxon>Metazoa</taxon>
        <taxon>Ecdysozoa</taxon>
        <taxon>Arthropoda</taxon>
        <taxon>Hexapoda</taxon>
        <taxon>Insecta</taxon>
        <taxon>Pterygota</taxon>
        <taxon>Neoptera</taxon>
        <taxon>Endopterygota</taxon>
        <taxon>Hymenoptera</taxon>
        <taxon>Apocrita</taxon>
        <taxon>Ichneumonoidea</taxon>
        <taxon>Braconidae</taxon>
        <taxon>Aphidiinae</taxon>
        <taxon>Aphidius</taxon>
    </lineage>
</organism>
<comment type="caution">
    <text evidence="2">Lacks conserved residue(s) required for the propagation of feature annotation.</text>
</comment>
<dbReference type="InterPro" id="IPR036857">
    <property type="entry name" value="Thyroglobulin_1_sf"/>
</dbReference>
<dbReference type="PROSITE" id="PS51162">
    <property type="entry name" value="THYROGLOBULIN_1_2"/>
    <property type="match status" value="3"/>
</dbReference>
<proteinExistence type="predicted"/>
<evidence type="ECO:0000259" key="4">
    <source>
        <dbReference type="PROSITE" id="PS51162"/>
    </source>
</evidence>
<evidence type="ECO:0000256" key="2">
    <source>
        <dbReference type="PROSITE-ProRule" id="PRU00500"/>
    </source>
</evidence>
<feature type="domain" description="Thyroglobulin type-1" evidence="4">
    <location>
        <begin position="347"/>
        <end position="411"/>
    </location>
</feature>
<keyword evidence="3" id="KW-0732">Signal</keyword>
<dbReference type="SUPFAM" id="SSF57610">
    <property type="entry name" value="Thyroglobulin type-1 domain"/>
    <property type="match status" value="4"/>
</dbReference>
<feature type="signal peptide" evidence="3">
    <location>
        <begin position="1"/>
        <end position="22"/>
    </location>
</feature>
<dbReference type="Proteomes" id="UP000639338">
    <property type="component" value="Unassembled WGS sequence"/>
</dbReference>
<sequence>MYKIFLIIYYLIVTSMLTKINGEEIETKCTKEYCNKYIKENKCPEISEECQVMNATHNGVWLRYPDVCNCCNYCLTNIKAGGNCIQGLFDLNQPTEICGPGLECTMNDNLTATCQKIKTPCTEAQDDWDKRRADGTLGMLEIRPKCDEDGLYSSFHCIPGSICYCVAPNGQRIFGEIIFFDSWDQQKMSCGCSLNDWKARAVLNPDSVVNNINPSLSARCNAYGEFDSLQCFAGSLGNCTCVDPVTGHPIDSSNLVSLPNIKQGNPKCFNSAIHKTGVYTTECETMKISYFNNETTLYEKPACQPDGMFDRVQQIDTRLICVDPSGQEIIYNGISYFADVDSDESKIINCNCAKTLWLLSSAGVNELPQCNSFGNFKSWQCRRNECYCVDTNGNQCGSEKISINYVDKLTCYTKESAECLTKN</sequence>
<dbReference type="EMBL" id="JACMRX010000003">
    <property type="protein sequence ID" value="KAF7993011.1"/>
    <property type="molecule type" value="Genomic_DNA"/>
</dbReference>
<protein>
    <recommendedName>
        <fullName evidence="4">Thyroglobulin type-1 domain-containing protein</fullName>
    </recommendedName>
</protein>
<dbReference type="Pfam" id="PF00086">
    <property type="entry name" value="Thyroglobulin_1"/>
    <property type="match status" value="3"/>
</dbReference>